<feature type="compositionally biased region" description="Basic and acidic residues" evidence="1">
    <location>
        <begin position="437"/>
        <end position="448"/>
    </location>
</feature>
<protein>
    <submittedName>
        <fullName evidence="3">Uncharacterized protein</fullName>
    </submittedName>
</protein>
<keyword evidence="2" id="KW-0812">Transmembrane</keyword>
<accession>A0A6A5HFF1</accession>
<dbReference type="GeneID" id="9821491"/>
<comment type="caution">
    <text evidence="3">The sequence shown here is derived from an EMBL/GenBank/DDBJ whole genome shotgun (WGS) entry which is preliminary data.</text>
</comment>
<evidence type="ECO:0000313" key="4">
    <source>
        <dbReference type="Proteomes" id="UP000483820"/>
    </source>
</evidence>
<keyword evidence="2" id="KW-1133">Transmembrane helix</keyword>
<feature type="region of interest" description="Disordered" evidence="1">
    <location>
        <begin position="427"/>
        <end position="464"/>
    </location>
</feature>
<evidence type="ECO:0000313" key="3">
    <source>
        <dbReference type="EMBL" id="KAF1765083.1"/>
    </source>
</evidence>
<dbReference type="Proteomes" id="UP000483820">
    <property type="component" value="Chromosome II"/>
</dbReference>
<dbReference type="AlphaFoldDB" id="A0A6A5HFF1"/>
<feature type="compositionally biased region" description="Acidic residues" evidence="1">
    <location>
        <begin position="427"/>
        <end position="436"/>
    </location>
</feature>
<dbReference type="CTD" id="9821491"/>
<reference evidence="3 4" key="1">
    <citation type="submission" date="2019-12" db="EMBL/GenBank/DDBJ databases">
        <title>Chromosome-level assembly of the Caenorhabditis remanei genome.</title>
        <authorList>
            <person name="Teterina A.A."/>
            <person name="Willis J.H."/>
            <person name="Phillips P.C."/>
        </authorList>
    </citation>
    <scope>NUCLEOTIDE SEQUENCE [LARGE SCALE GENOMIC DNA]</scope>
    <source>
        <strain evidence="3 4">PX506</strain>
        <tissue evidence="3">Whole organism</tissue>
    </source>
</reference>
<proteinExistence type="predicted"/>
<keyword evidence="2" id="KW-0472">Membrane</keyword>
<name>A0A6A5HFF1_CAERE</name>
<gene>
    <name evidence="3" type="ORF">GCK72_005034</name>
</gene>
<dbReference type="EMBL" id="WUAV01000002">
    <property type="protein sequence ID" value="KAF1765083.1"/>
    <property type="molecule type" value="Genomic_DNA"/>
</dbReference>
<evidence type="ECO:0000256" key="1">
    <source>
        <dbReference type="SAM" id="MobiDB-lite"/>
    </source>
</evidence>
<feature type="transmembrane region" description="Helical" evidence="2">
    <location>
        <begin position="490"/>
        <end position="512"/>
    </location>
</feature>
<dbReference type="KEGG" id="crq:GCK72_005034"/>
<organism evidence="3 4">
    <name type="scientific">Caenorhabditis remanei</name>
    <name type="common">Caenorhabditis vulgaris</name>
    <dbReference type="NCBI Taxonomy" id="31234"/>
    <lineage>
        <taxon>Eukaryota</taxon>
        <taxon>Metazoa</taxon>
        <taxon>Ecdysozoa</taxon>
        <taxon>Nematoda</taxon>
        <taxon>Chromadorea</taxon>
        <taxon>Rhabditida</taxon>
        <taxon>Rhabditina</taxon>
        <taxon>Rhabditomorpha</taxon>
        <taxon>Rhabditoidea</taxon>
        <taxon>Rhabditidae</taxon>
        <taxon>Peloderinae</taxon>
        <taxon>Caenorhabditis</taxon>
    </lineage>
</organism>
<evidence type="ECO:0000256" key="2">
    <source>
        <dbReference type="SAM" id="Phobius"/>
    </source>
</evidence>
<dbReference type="RefSeq" id="XP_053589192.1">
    <property type="nucleotide sequence ID" value="XM_053724998.1"/>
</dbReference>
<sequence length="516" mass="59216">MTRRVQEPTLTCYKSSQFAVEGKFKSVDYEEPPAYLRILNEKGAVKLSRGIQMDDRITLSFSLKVSKPENGKMHILPGRIRIGTTTNYSFVMECAISDKEANQCKSKYPGSDQVVKTILMVGEIKPQITVEYFGTVTFDFLDKRVDIWSRFKTQRPDDKTILIPSNFSYIGINEISVENVIVSSVEHSKKCSAMEEYQFESKRLEEGEMPKLLIERKDFPAPRRSLGNQFTFPVPESRFDYFNIESSEQNLWIVDVRLFQDFKSRASNNSVMINFWNRNSSNSAFAFILGQISFDVIYPENGKNKSIPLNKKLNMPKLKGHPPMDFRFKISQSLTDMTVLLTFSHTGHSFSDTVSLPLPRHFDEIRLNTGAGRFYDVKMKSLREVTVMTCNYRNLGVEVSEEEVPFRPNCFRKRNILCQKDAVDLEDDAPIPDEPEEKYIWKKGEKGELGNSAEESETSEGTPKKKKVEKLVAGKIDEDIHIENIEGFQWSIIVLTTLTVTFITAILILNVLRSWL</sequence>